<feature type="domain" description="PAS" evidence="1">
    <location>
        <begin position="260"/>
        <end position="327"/>
    </location>
</feature>
<dbReference type="SMART" id="SM00091">
    <property type="entry name" value="PAS"/>
    <property type="match status" value="4"/>
</dbReference>
<feature type="domain" description="PAS" evidence="1">
    <location>
        <begin position="385"/>
        <end position="450"/>
    </location>
</feature>
<evidence type="ECO:0000259" key="2">
    <source>
        <dbReference type="SMART" id="SM00421"/>
    </source>
</evidence>
<dbReference type="InterPro" id="IPR035965">
    <property type="entry name" value="PAS-like_dom_sf"/>
</dbReference>
<keyword evidence="4" id="KW-1185">Reference proteome</keyword>
<organism evidence="3 4">
    <name type="scientific">Actinokineospora guangxiensis</name>
    <dbReference type="NCBI Taxonomy" id="1490288"/>
    <lineage>
        <taxon>Bacteria</taxon>
        <taxon>Bacillati</taxon>
        <taxon>Actinomycetota</taxon>
        <taxon>Actinomycetes</taxon>
        <taxon>Pseudonocardiales</taxon>
        <taxon>Pseudonocardiaceae</taxon>
        <taxon>Actinokineospora</taxon>
    </lineage>
</organism>
<dbReference type="EMBL" id="JBHSKF010000023">
    <property type="protein sequence ID" value="MFC5291212.1"/>
    <property type="molecule type" value="Genomic_DNA"/>
</dbReference>
<proteinExistence type="predicted"/>
<sequence length="707" mass="76053">MPPEDLPITDFERLALDGVQAGFWVVDNDLRFTVALGGIFNWPGTTRPAPGSPLASFLGPEPEEMAEPGRLTSWRAHRQALAGATVQWRVDLPTGPYLYSLWALGQEGAVTGVCGALIPLTPGYAGDMADADSVAWLAQVMHHLPATVAVRDRLSRTVWASPRYLAAAGHDLSSIVGLTEADVHSGGEATDGPAADRLVLATDQAVLTRRSWIDRDGSPRDSDEIRFPLTGPGGEPLVGHLALDVSEREAERRRAEEAERRFTAFMDHAPFGAWIKDHERRYLWANRAHLRTLGDIGLNTLIGRSAAEASAPWREDACDARTDVALRGGESTAISAEFEVDGERRCQQGFVFPITPGVADGLIGGVFADVTELDAARRAAELANERFEAFMRHVPAAAYVKDPDGRHVWANRAYLTHYGLESLEDLVGKTTDDLDGPALAKTNSYEDGRTLTGGLPRLISTNGEDGAAVAIGYRFTVPFDGETRLAGIWVDTSELARARTTLKRWRDRHATLFGHTPTPVLVSTSAGEVVDANPAFCALVGRRLAELRSLSGDDLTGAPGWRPVLADLVAGRVSTARYDRSFVLPDGATVEAAVTAVRVLDPHDGTDRIVEMLSTATPPAAPEATTVLNDTEASVLAMRAAGSSVAEIASALSMSRRGVDYHLKVLARRLRCPTNNAAALISRAYHLGVLDTGAWPPQVPAHHRCAK</sequence>
<dbReference type="InterPro" id="IPR036388">
    <property type="entry name" value="WH-like_DNA-bd_sf"/>
</dbReference>
<gene>
    <name evidence="3" type="ORF">ACFPM7_29530</name>
</gene>
<dbReference type="SUPFAM" id="SSF55785">
    <property type="entry name" value="PYP-like sensor domain (PAS domain)"/>
    <property type="match status" value="4"/>
</dbReference>
<comment type="caution">
    <text evidence="3">The sequence shown here is derived from an EMBL/GenBank/DDBJ whole genome shotgun (WGS) entry which is preliminary data.</text>
</comment>
<dbReference type="Proteomes" id="UP001596157">
    <property type="component" value="Unassembled WGS sequence"/>
</dbReference>
<dbReference type="InterPro" id="IPR000014">
    <property type="entry name" value="PAS"/>
</dbReference>
<dbReference type="InterPro" id="IPR013656">
    <property type="entry name" value="PAS_4"/>
</dbReference>
<name>A0ABW0EVV9_9PSEU</name>
<feature type="domain" description="HTH luxR-type" evidence="2">
    <location>
        <begin position="625"/>
        <end position="682"/>
    </location>
</feature>
<dbReference type="RefSeq" id="WP_378251127.1">
    <property type="nucleotide sequence ID" value="NZ_JBHSKF010000023.1"/>
</dbReference>
<evidence type="ECO:0000259" key="1">
    <source>
        <dbReference type="SMART" id="SM00091"/>
    </source>
</evidence>
<dbReference type="InterPro" id="IPR016032">
    <property type="entry name" value="Sig_transdc_resp-reg_C-effctor"/>
</dbReference>
<dbReference type="SMART" id="SM00421">
    <property type="entry name" value="HTH_LUXR"/>
    <property type="match status" value="1"/>
</dbReference>
<dbReference type="CDD" id="cd00130">
    <property type="entry name" value="PAS"/>
    <property type="match status" value="1"/>
</dbReference>
<reference evidence="4" key="1">
    <citation type="journal article" date="2019" name="Int. J. Syst. Evol. Microbiol.">
        <title>The Global Catalogue of Microorganisms (GCM) 10K type strain sequencing project: providing services to taxonomists for standard genome sequencing and annotation.</title>
        <authorList>
            <consortium name="The Broad Institute Genomics Platform"/>
            <consortium name="The Broad Institute Genome Sequencing Center for Infectious Disease"/>
            <person name="Wu L."/>
            <person name="Ma J."/>
        </authorList>
    </citation>
    <scope>NUCLEOTIDE SEQUENCE [LARGE SCALE GENOMIC DNA]</scope>
    <source>
        <strain evidence="4">CCUG 59778</strain>
    </source>
</reference>
<accession>A0ABW0EVV9</accession>
<dbReference type="SUPFAM" id="SSF46894">
    <property type="entry name" value="C-terminal effector domain of the bipartite response regulators"/>
    <property type="match status" value="1"/>
</dbReference>
<dbReference type="NCBIfam" id="TIGR00229">
    <property type="entry name" value="sensory_box"/>
    <property type="match status" value="1"/>
</dbReference>
<feature type="domain" description="PAS" evidence="1">
    <location>
        <begin position="507"/>
        <end position="573"/>
    </location>
</feature>
<dbReference type="Pfam" id="PF13188">
    <property type="entry name" value="PAS_8"/>
    <property type="match status" value="1"/>
</dbReference>
<dbReference type="Pfam" id="PF08448">
    <property type="entry name" value="PAS_4"/>
    <property type="match status" value="2"/>
</dbReference>
<dbReference type="Gene3D" id="3.30.450.20">
    <property type="entry name" value="PAS domain"/>
    <property type="match status" value="4"/>
</dbReference>
<evidence type="ECO:0000313" key="3">
    <source>
        <dbReference type="EMBL" id="MFC5291212.1"/>
    </source>
</evidence>
<dbReference type="Pfam" id="PF00196">
    <property type="entry name" value="GerE"/>
    <property type="match status" value="1"/>
</dbReference>
<protein>
    <submittedName>
        <fullName evidence="3">PAS domain-containing protein</fullName>
    </submittedName>
</protein>
<dbReference type="Gene3D" id="1.10.10.10">
    <property type="entry name" value="Winged helix-like DNA-binding domain superfamily/Winged helix DNA-binding domain"/>
    <property type="match status" value="1"/>
</dbReference>
<evidence type="ECO:0000313" key="4">
    <source>
        <dbReference type="Proteomes" id="UP001596157"/>
    </source>
</evidence>
<feature type="domain" description="PAS" evidence="1">
    <location>
        <begin position="135"/>
        <end position="201"/>
    </location>
</feature>
<dbReference type="InterPro" id="IPR000792">
    <property type="entry name" value="Tscrpt_reg_LuxR_C"/>
</dbReference>